<protein>
    <submittedName>
        <fullName evidence="9">Macrolide transporter ATP-binding /permease protein</fullName>
    </submittedName>
</protein>
<evidence type="ECO:0000313" key="10">
    <source>
        <dbReference type="Proteomes" id="UP000196573"/>
    </source>
</evidence>
<keyword evidence="4 6" id="KW-1133">Transmembrane helix</keyword>
<evidence type="ECO:0000256" key="3">
    <source>
        <dbReference type="ARBA" id="ARBA00022692"/>
    </source>
</evidence>
<dbReference type="GO" id="GO:0005524">
    <property type="term" value="F:ATP binding"/>
    <property type="evidence" value="ECO:0007669"/>
    <property type="project" value="UniProtKB-KW"/>
</dbReference>
<evidence type="ECO:0000256" key="1">
    <source>
        <dbReference type="ARBA" id="ARBA00004651"/>
    </source>
</evidence>
<dbReference type="OrthoDB" id="9784014at2"/>
<evidence type="ECO:0000256" key="6">
    <source>
        <dbReference type="SAM" id="Phobius"/>
    </source>
</evidence>
<name>A0A1X7AHV6_9GAMM</name>
<dbReference type="Pfam" id="PF02687">
    <property type="entry name" value="FtsX"/>
    <property type="match status" value="1"/>
</dbReference>
<dbReference type="InterPro" id="IPR051125">
    <property type="entry name" value="ABC-4/HrtB_transporter"/>
</dbReference>
<dbReference type="PANTHER" id="PTHR43738:SF2">
    <property type="entry name" value="ABC TRANSPORTER PERMEASE"/>
    <property type="match status" value="1"/>
</dbReference>
<keyword evidence="10" id="KW-1185">Reference proteome</keyword>
<dbReference type="AlphaFoldDB" id="A0A1X7AHV6"/>
<evidence type="ECO:0000256" key="5">
    <source>
        <dbReference type="ARBA" id="ARBA00023136"/>
    </source>
</evidence>
<keyword evidence="9" id="KW-0067">ATP-binding</keyword>
<evidence type="ECO:0000313" key="9">
    <source>
        <dbReference type="EMBL" id="SMA43724.1"/>
    </source>
</evidence>
<feature type="domain" description="ABC3 transporter permease C-terminal" evidence="7">
    <location>
        <begin position="293"/>
        <end position="410"/>
    </location>
</feature>
<feature type="domain" description="MacB-like periplasmic core" evidence="8">
    <location>
        <begin position="19"/>
        <end position="207"/>
    </location>
</feature>
<evidence type="ECO:0000259" key="7">
    <source>
        <dbReference type="Pfam" id="PF02687"/>
    </source>
</evidence>
<dbReference type="Proteomes" id="UP000196573">
    <property type="component" value="Unassembled WGS sequence"/>
</dbReference>
<feature type="transmembrane region" description="Helical" evidence="6">
    <location>
        <begin position="335"/>
        <end position="364"/>
    </location>
</feature>
<evidence type="ECO:0000256" key="2">
    <source>
        <dbReference type="ARBA" id="ARBA00022475"/>
    </source>
</evidence>
<dbReference type="InterPro" id="IPR003838">
    <property type="entry name" value="ABC3_permease_C"/>
</dbReference>
<dbReference type="PANTHER" id="PTHR43738">
    <property type="entry name" value="ABC TRANSPORTER, MEMBRANE PROTEIN"/>
    <property type="match status" value="1"/>
</dbReference>
<feature type="transmembrane region" description="Helical" evidence="6">
    <location>
        <begin position="290"/>
        <end position="314"/>
    </location>
</feature>
<organism evidence="9 10">
    <name type="scientific">Parendozoicomonas haliclonae</name>
    <dbReference type="NCBI Taxonomy" id="1960125"/>
    <lineage>
        <taxon>Bacteria</taxon>
        <taxon>Pseudomonadati</taxon>
        <taxon>Pseudomonadota</taxon>
        <taxon>Gammaproteobacteria</taxon>
        <taxon>Oceanospirillales</taxon>
        <taxon>Endozoicomonadaceae</taxon>
        <taxon>Parendozoicomonas</taxon>
    </lineage>
</organism>
<sequence>MSLLSLALKSLKNRKATVLLTILSIAISTALLLGVERVRVEARNSFTSTVSGTDLIVGARSSSLNLLLYSVFHIGNATNNITWETYQDLANNRAVAWTIPIALGDSHKGYRVVGTNEDMFRHFKYADTTPLSFNAGEPFNDLYDAVIGSEVAAALGYEVNDKITLSHGMETQSLQEHKDKPFVVSGVLKPTGTPMDRVIMISLEGIEALHIDWANGAPPVGPFTISADKARAMGLEPTSVTAYFVGLKSRIAAFRYQRTVNEYPQEALTAILPGVALGELWQLVGSAEKALLAVSFMVVVAGLMGMLTTIMTSLRERRREMAILRAVGARPAHIFILLIMEALIYAIAGTALGFALLYGLLFMIQPLLQSQWGLYIAITTPGTFEATLAAAIIGCATLLGAIPAWRAYRNSLSDGLTIRV</sequence>
<reference evidence="9 10" key="1">
    <citation type="submission" date="2017-03" db="EMBL/GenBank/DDBJ databases">
        <authorList>
            <person name="Afonso C.L."/>
            <person name="Miller P.J."/>
            <person name="Scott M.A."/>
            <person name="Spackman E."/>
            <person name="Goraichik I."/>
            <person name="Dimitrov K.M."/>
            <person name="Suarez D.L."/>
            <person name="Swayne D.E."/>
        </authorList>
    </citation>
    <scope>NUCLEOTIDE SEQUENCE [LARGE SCALE GENOMIC DNA]</scope>
    <source>
        <strain evidence="9">SB41UT1</strain>
    </source>
</reference>
<dbReference type="GO" id="GO:0005886">
    <property type="term" value="C:plasma membrane"/>
    <property type="evidence" value="ECO:0007669"/>
    <property type="project" value="UniProtKB-SubCell"/>
</dbReference>
<evidence type="ECO:0000259" key="8">
    <source>
        <dbReference type="Pfam" id="PF12704"/>
    </source>
</evidence>
<keyword evidence="5 6" id="KW-0472">Membrane</keyword>
<feature type="transmembrane region" description="Helical" evidence="6">
    <location>
        <begin position="384"/>
        <end position="405"/>
    </location>
</feature>
<dbReference type="Pfam" id="PF12704">
    <property type="entry name" value="MacB_PCD"/>
    <property type="match status" value="1"/>
</dbReference>
<keyword evidence="2" id="KW-1003">Cell membrane</keyword>
<comment type="subcellular location">
    <subcellularLocation>
        <location evidence="1">Cell membrane</location>
        <topology evidence="1">Multi-pass membrane protein</topology>
    </subcellularLocation>
</comment>
<dbReference type="EMBL" id="FWPT01000003">
    <property type="protein sequence ID" value="SMA43724.1"/>
    <property type="molecule type" value="Genomic_DNA"/>
</dbReference>
<dbReference type="InterPro" id="IPR025857">
    <property type="entry name" value="MacB_PCD"/>
</dbReference>
<keyword evidence="9" id="KW-0547">Nucleotide-binding</keyword>
<proteinExistence type="predicted"/>
<gene>
    <name evidence="9" type="ORF">EHSB41UT_01652</name>
</gene>
<evidence type="ECO:0000256" key="4">
    <source>
        <dbReference type="ARBA" id="ARBA00022989"/>
    </source>
</evidence>
<accession>A0A1X7AHV6</accession>
<dbReference type="RefSeq" id="WP_087108718.1">
    <property type="nucleotide sequence ID" value="NZ_CBCSCN010000008.1"/>
</dbReference>
<keyword evidence="3 6" id="KW-0812">Transmembrane</keyword>